<name>A0A0A8HA13_9BACT</name>
<dbReference type="OrthoDB" id="5361144at2"/>
<dbReference type="HOGENOM" id="CLU_180598_0_0_7"/>
<organism evidence="1 2">
    <name type="scientific">Campylobacter subantarcticus LMG 24374</name>
    <dbReference type="NCBI Taxonomy" id="1388751"/>
    <lineage>
        <taxon>Bacteria</taxon>
        <taxon>Pseudomonadati</taxon>
        <taxon>Campylobacterota</taxon>
        <taxon>Epsilonproteobacteria</taxon>
        <taxon>Campylobacterales</taxon>
        <taxon>Campylobacteraceae</taxon>
        <taxon>Campylobacter</taxon>
    </lineage>
</organism>
<reference evidence="1 2" key="1">
    <citation type="journal article" date="2014" name="Genome Biol. Evol.">
        <title>Comparative Genomics of the Campylobacter lari Group.</title>
        <authorList>
            <person name="Miller W.G."/>
            <person name="Yee E."/>
            <person name="Chapman M.H."/>
            <person name="Smith T.P."/>
            <person name="Bono J.L."/>
            <person name="Huynh S."/>
            <person name="Parker C.T."/>
            <person name="Vandamme P."/>
            <person name="Luong K."/>
            <person name="Korlach J."/>
        </authorList>
    </citation>
    <scope>NUCLEOTIDE SEQUENCE [LARGE SCALE GENOMIC DNA]</scope>
    <source>
        <strain evidence="1 2">LMG 24374</strain>
    </source>
</reference>
<dbReference type="Proteomes" id="UP000031135">
    <property type="component" value="Chromosome"/>
</dbReference>
<dbReference type="RefSeq" id="WP_039663960.1">
    <property type="nucleotide sequence ID" value="NZ_CP007772.1"/>
</dbReference>
<dbReference type="EMBL" id="CP007772">
    <property type="protein sequence ID" value="AJC90822.1"/>
    <property type="molecule type" value="Genomic_DNA"/>
</dbReference>
<evidence type="ECO:0000313" key="2">
    <source>
        <dbReference type="Proteomes" id="UP000031135"/>
    </source>
</evidence>
<gene>
    <name evidence="1" type="ORF">CSUB8521_0985</name>
</gene>
<proteinExistence type="predicted"/>
<accession>A0A0A8HA13</accession>
<evidence type="ECO:0000313" key="1">
    <source>
        <dbReference type="EMBL" id="AJC90822.1"/>
    </source>
</evidence>
<sequence length="88" mass="10394">MYVNVSVDADDLECVSVDDVVELFDTLDNEEQELFFKRIGRDTCIIKKIRDLFYELNNNEAVELLNELNSNFKSDKEWQEIVKNINED</sequence>
<dbReference type="AlphaFoldDB" id="A0A0A8HA13"/>
<dbReference type="KEGG" id="csm:CSUB8521_0985"/>
<protein>
    <submittedName>
        <fullName evidence="1">Uncharacterized protein</fullName>
    </submittedName>
</protein>